<feature type="non-terminal residue" evidence="2">
    <location>
        <position position="273"/>
    </location>
</feature>
<sequence>MVIDMLIPPQPLVEVMDVDTDSVDEADSDYEDELEEDKVSIIYILVIGQNSEYKQQHVGGSNDLAPVPGSRRKGATKSSTKSATPPTEKPKRIVSTSAQIPKPKPVSKKMSVVPKGKGKEKEKAPVDDKPKIKLQMRISSSGRQYIKCGVMSGTCDQCLKHSLTCMLWEGKGKRIALSCSFCASSKKKCTFDGTASSDFNKNALKPVKDVFPKANCISAPMIESVNNTGVDVQLSSPAAESQLASAADFPADNFVFDPNEDEMQVQVQSTVTP</sequence>
<comment type="caution">
    <text evidence="2">The sequence shown here is derived from an EMBL/GenBank/DDBJ whole genome shotgun (WGS) entry which is preliminary data.</text>
</comment>
<proteinExistence type="predicted"/>
<accession>A0A1J8QJ55</accession>
<gene>
    <name evidence="2" type="ORF">AZE42_13534</name>
</gene>
<feature type="compositionally biased region" description="Basic and acidic residues" evidence="1">
    <location>
        <begin position="117"/>
        <end position="126"/>
    </location>
</feature>
<protein>
    <submittedName>
        <fullName evidence="2">Uncharacterized protein</fullName>
    </submittedName>
</protein>
<dbReference type="Proteomes" id="UP000183567">
    <property type="component" value="Unassembled WGS sequence"/>
</dbReference>
<evidence type="ECO:0000313" key="2">
    <source>
        <dbReference type="EMBL" id="OJA20965.1"/>
    </source>
</evidence>
<reference evidence="2 3" key="1">
    <citation type="submission" date="2016-03" db="EMBL/GenBank/DDBJ databases">
        <title>Comparative genomics of the ectomycorrhizal sister species Rhizopogon vinicolor and Rhizopogon vesiculosus (Basidiomycota: Boletales) reveals a divergence of the mating type B locus.</title>
        <authorList>
            <person name="Mujic A.B."/>
            <person name="Kuo A."/>
            <person name="Tritt A."/>
            <person name="Lipzen A."/>
            <person name="Chen C."/>
            <person name="Johnson J."/>
            <person name="Sharma A."/>
            <person name="Barry K."/>
            <person name="Grigoriev I.V."/>
            <person name="Spatafora J.W."/>
        </authorList>
    </citation>
    <scope>NUCLEOTIDE SEQUENCE [LARGE SCALE GENOMIC DNA]</scope>
    <source>
        <strain evidence="2 3">AM-OR11-056</strain>
    </source>
</reference>
<dbReference type="AlphaFoldDB" id="A0A1J8QJ55"/>
<feature type="region of interest" description="Disordered" evidence="1">
    <location>
        <begin position="56"/>
        <end position="126"/>
    </location>
</feature>
<evidence type="ECO:0000256" key="1">
    <source>
        <dbReference type="SAM" id="MobiDB-lite"/>
    </source>
</evidence>
<organism evidence="2 3">
    <name type="scientific">Rhizopogon vesiculosus</name>
    <dbReference type="NCBI Taxonomy" id="180088"/>
    <lineage>
        <taxon>Eukaryota</taxon>
        <taxon>Fungi</taxon>
        <taxon>Dikarya</taxon>
        <taxon>Basidiomycota</taxon>
        <taxon>Agaricomycotina</taxon>
        <taxon>Agaricomycetes</taxon>
        <taxon>Agaricomycetidae</taxon>
        <taxon>Boletales</taxon>
        <taxon>Suillineae</taxon>
        <taxon>Rhizopogonaceae</taxon>
        <taxon>Rhizopogon</taxon>
    </lineage>
</organism>
<keyword evidence="3" id="KW-1185">Reference proteome</keyword>
<feature type="compositionally biased region" description="Low complexity" evidence="1">
    <location>
        <begin position="76"/>
        <end position="86"/>
    </location>
</feature>
<evidence type="ECO:0000313" key="3">
    <source>
        <dbReference type="Proteomes" id="UP000183567"/>
    </source>
</evidence>
<dbReference type="OrthoDB" id="10583756at2759"/>
<dbReference type="EMBL" id="LVVM01000330">
    <property type="protein sequence ID" value="OJA20965.1"/>
    <property type="molecule type" value="Genomic_DNA"/>
</dbReference>
<name>A0A1J8QJ55_9AGAM</name>